<dbReference type="AlphaFoldDB" id="A0A3S1BJ56"/>
<keyword evidence="1" id="KW-0812">Transmembrane</keyword>
<evidence type="ECO:0000313" key="3">
    <source>
        <dbReference type="Proteomes" id="UP000271974"/>
    </source>
</evidence>
<dbReference type="EMBL" id="RQTK01000186">
    <property type="protein sequence ID" value="RUS85006.1"/>
    <property type="molecule type" value="Genomic_DNA"/>
</dbReference>
<comment type="caution">
    <text evidence="2">The sequence shown here is derived from an EMBL/GenBank/DDBJ whole genome shotgun (WGS) entry which is preliminary data.</text>
</comment>
<evidence type="ECO:0000256" key="1">
    <source>
        <dbReference type="SAM" id="Phobius"/>
    </source>
</evidence>
<gene>
    <name evidence="2" type="ORF">EGW08_007251</name>
</gene>
<sequence>MFTISTIYIALWHNNYLWVSEQMASTHMSVAADGLWYLSQVLWVLVPIVYGCWGRWSMGVGADCLWVLVQMVYGCWGRWSMGVCGDGLWVLVQMVYGCWCR</sequence>
<dbReference type="Proteomes" id="UP000271974">
    <property type="component" value="Unassembled WGS sequence"/>
</dbReference>
<keyword evidence="3" id="KW-1185">Reference proteome</keyword>
<keyword evidence="1" id="KW-0472">Membrane</keyword>
<name>A0A3S1BJ56_ELYCH</name>
<keyword evidence="1" id="KW-1133">Transmembrane helix</keyword>
<organism evidence="2 3">
    <name type="scientific">Elysia chlorotica</name>
    <name type="common">Eastern emerald elysia</name>
    <name type="synonym">Sea slug</name>
    <dbReference type="NCBI Taxonomy" id="188477"/>
    <lineage>
        <taxon>Eukaryota</taxon>
        <taxon>Metazoa</taxon>
        <taxon>Spiralia</taxon>
        <taxon>Lophotrochozoa</taxon>
        <taxon>Mollusca</taxon>
        <taxon>Gastropoda</taxon>
        <taxon>Heterobranchia</taxon>
        <taxon>Euthyneura</taxon>
        <taxon>Panpulmonata</taxon>
        <taxon>Sacoglossa</taxon>
        <taxon>Placobranchoidea</taxon>
        <taxon>Plakobranchidae</taxon>
        <taxon>Elysia</taxon>
    </lineage>
</organism>
<proteinExistence type="predicted"/>
<reference evidence="2 3" key="1">
    <citation type="submission" date="2019-01" db="EMBL/GenBank/DDBJ databases">
        <title>A draft genome assembly of the solar-powered sea slug Elysia chlorotica.</title>
        <authorList>
            <person name="Cai H."/>
            <person name="Li Q."/>
            <person name="Fang X."/>
            <person name="Li J."/>
            <person name="Curtis N.E."/>
            <person name="Altenburger A."/>
            <person name="Shibata T."/>
            <person name="Feng M."/>
            <person name="Maeda T."/>
            <person name="Schwartz J.A."/>
            <person name="Shigenobu S."/>
            <person name="Lundholm N."/>
            <person name="Nishiyama T."/>
            <person name="Yang H."/>
            <person name="Hasebe M."/>
            <person name="Li S."/>
            <person name="Pierce S.K."/>
            <person name="Wang J."/>
        </authorList>
    </citation>
    <scope>NUCLEOTIDE SEQUENCE [LARGE SCALE GENOMIC DNA]</scope>
    <source>
        <strain evidence="2">EC2010</strain>
        <tissue evidence="2">Whole organism of an adult</tissue>
    </source>
</reference>
<feature type="transmembrane region" description="Helical" evidence="1">
    <location>
        <begin position="35"/>
        <end position="53"/>
    </location>
</feature>
<protein>
    <submittedName>
        <fullName evidence="2">Uncharacterized protein</fullName>
    </submittedName>
</protein>
<evidence type="ECO:0000313" key="2">
    <source>
        <dbReference type="EMBL" id="RUS85006.1"/>
    </source>
</evidence>
<accession>A0A3S1BJ56</accession>